<gene>
    <name evidence="2" type="ORF">J8273_8261</name>
</gene>
<protein>
    <submittedName>
        <fullName evidence="2">Adenylate kinase/UMP-CMP kinase</fullName>
    </submittedName>
</protein>
<dbReference type="GO" id="GO:0016301">
    <property type="term" value="F:kinase activity"/>
    <property type="evidence" value="ECO:0007669"/>
    <property type="project" value="UniProtKB-KW"/>
</dbReference>
<evidence type="ECO:0000313" key="2">
    <source>
        <dbReference type="EMBL" id="KAG9390221.1"/>
    </source>
</evidence>
<sequence length="314" mass="35658">MAQSFEFLIDTTICEKTVMEYGSRAPVDDYGTYGSLDASIFTARQTHDEIERLNEQLVALQLRNFYLEEQLAMATGQDMDSIHQQYESIDMLKNLKDELMQRDHLLKENQHTINLLEGDVRRLSQENAQYAQGQAGQQSTIAKCQADAQDLRTQLGAMEQTVQALEGERNNLARALDQSNAAIEAVESKAKAQEQQHREEVEGLESRIEELRLSLAKAHGNADKEAQKYRDEMDSASNVSQATITELKAQLREKADALDETMSRATALQKQVNRLGEHNKLLALELEEKRARLDEAVERWNRMTRRAMTSVSGR</sequence>
<comment type="caution">
    <text evidence="2">The sequence shown here is derived from an EMBL/GenBank/DDBJ whole genome shotgun (WGS) entry which is preliminary data.</text>
</comment>
<accession>A0A8J6DZC4</accession>
<dbReference type="AlphaFoldDB" id="A0A8J6DZC4"/>
<keyword evidence="2" id="KW-0808">Transferase</keyword>
<feature type="coiled-coil region" evidence="1">
    <location>
        <begin position="43"/>
        <end position="70"/>
    </location>
</feature>
<name>A0A8J6DZC4_9EUKA</name>
<dbReference type="Proteomes" id="UP000717585">
    <property type="component" value="Unassembled WGS sequence"/>
</dbReference>
<reference evidence="2" key="1">
    <citation type="submission" date="2021-05" db="EMBL/GenBank/DDBJ databases">
        <title>A free-living protist that lacks canonical eukaryotic 1 DNA replication and segregation systems.</title>
        <authorList>
            <person name="Salas-Leiva D.E."/>
            <person name="Tromer E.C."/>
            <person name="Curtis B.A."/>
            <person name="Jerlstrom-Hultqvist J."/>
            <person name="Kolisko M."/>
            <person name="Yi Z."/>
            <person name="Salas-Leiva J.S."/>
            <person name="Gallot-Lavallee L."/>
            <person name="Kops G.J.P.L."/>
            <person name="Archibald J.M."/>
            <person name="Simpson A.G.B."/>
            <person name="Roger A.J."/>
        </authorList>
    </citation>
    <scope>NUCLEOTIDE SEQUENCE</scope>
    <source>
        <strain evidence="2">BICM</strain>
    </source>
</reference>
<proteinExistence type="predicted"/>
<keyword evidence="2" id="KW-0418">Kinase</keyword>
<keyword evidence="3" id="KW-1185">Reference proteome</keyword>
<dbReference type="EMBL" id="JAHDYR010000066">
    <property type="protein sequence ID" value="KAG9390221.1"/>
    <property type="molecule type" value="Genomic_DNA"/>
</dbReference>
<feature type="coiled-coil region" evidence="1">
    <location>
        <begin position="106"/>
        <end position="306"/>
    </location>
</feature>
<evidence type="ECO:0000313" key="3">
    <source>
        <dbReference type="Proteomes" id="UP000717585"/>
    </source>
</evidence>
<evidence type="ECO:0000256" key="1">
    <source>
        <dbReference type="SAM" id="Coils"/>
    </source>
</evidence>
<keyword evidence="1" id="KW-0175">Coiled coil</keyword>
<organism evidence="2 3">
    <name type="scientific">Carpediemonas membranifera</name>
    <dbReference type="NCBI Taxonomy" id="201153"/>
    <lineage>
        <taxon>Eukaryota</taxon>
        <taxon>Metamonada</taxon>
        <taxon>Carpediemonas-like organisms</taxon>
        <taxon>Carpediemonas</taxon>
    </lineage>
</organism>